<keyword evidence="3" id="KW-1185">Reference proteome</keyword>
<feature type="region of interest" description="Disordered" evidence="1">
    <location>
        <begin position="167"/>
        <end position="206"/>
    </location>
</feature>
<dbReference type="OrthoDB" id="3070525at2759"/>
<feature type="compositionally biased region" description="Low complexity" evidence="1">
    <location>
        <begin position="195"/>
        <end position="206"/>
    </location>
</feature>
<gene>
    <name evidence="2" type="ORF">BT62DRAFT_1033279</name>
</gene>
<proteinExistence type="predicted"/>
<dbReference type="EMBL" id="MU250543">
    <property type="protein sequence ID" value="KAG7443746.1"/>
    <property type="molecule type" value="Genomic_DNA"/>
</dbReference>
<name>A0A9P7VM48_9AGAR</name>
<reference evidence="2" key="1">
    <citation type="submission" date="2020-11" db="EMBL/GenBank/DDBJ databases">
        <title>Adaptations for nitrogen fixation in a non-lichenized fungal sporocarp promotes dispersal by wood-feeding termites.</title>
        <authorList>
            <consortium name="DOE Joint Genome Institute"/>
            <person name="Koch R.A."/>
            <person name="Yoon G."/>
            <person name="Arayal U."/>
            <person name="Lail K."/>
            <person name="Amirebrahimi M."/>
            <person name="Labutti K."/>
            <person name="Lipzen A."/>
            <person name="Riley R."/>
            <person name="Barry K."/>
            <person name="Henrissat B."/>
            <person name="Grigoriev I.V."/>
            <person name="Herr J.R."/>
            <person name="Aime M.C."/>
        </authorList>
    </citation>
    <scope>NUCLEOTIDE SEQUENCE</scope>
    <source>
        <strain evidence="2">MCA 3950</strain>
    </source>
</reference>
<accession>A0A9P7VM48</accession>
<feature type="compositionally biased region" description="Acidic residues" evidence="1">
    <location>
        <begin position="121"/>
        <end position="132"/>
    </location>
</feature>
<organism evidence="2 3">
    <name type="scientific">Guyanagaster necrorhizus</name>
    <dbReference type="NCBI Taxonomy" id="856835"/>
    <lineage>
        <taxon>Eukaryota</taxon>
        <taxon>Fungi</taxon>
        <taxon>Dikarya</taxon>
        <taxon>Basidiomycota</taxon>
        <taxon>Agaricomycotina</taxon>
        <taxon>Agaricomycetes</taxon>
        <taxon>Agaricomycetidae</taxon>
        <taxon>Agaricales</taxon>
        <taxon>Marasmiineae</taxon>
        <taxon>Physalacriaceae</taxon>
        <taxon>Guyanagaster</taxon>
    </lineage>
</organism>
<evidence type="ECO:0000313" key="2">
    <source>
        <dbReference type="EMBL" id="KAG7443746.1"/>
    </source>
</evidence>
<sequence>MAEWNLTTAQQEMLAKCQNKLTEDKGQEQPTASQTPMTTSGSSSYIAKEKFVNHNQKIDDTELDVKAQFPEGDVSHLEGHPEVEDSFTTVRKSSKHNKQKERSQRLKPKTKIHKTGHYDALEVEETSDEGSESDLKAESQSKKTLSKTNQLPSDSFLADVLDVGKSKKKQKISSEHKKKLNKKKLEKWKHKHHTSSFSSESSESTSNVDTIIIILEGIVPIGISIEVKNVTAKD</sequence>
<dbReference type="Proteomes" id="UP000812287">
    <property type="component" value="Unassembled WGS sequence"/>
</dbReference>
<protein>
    <submittedName>
        <fullName evidence="2">Uncharacterized protein</fullName>
    </submittedName>
</protein>
<feature type="region of interest" description="Disordered" evidence="1">
    <location>
        <begin position="18"/>
        <end position="43"/>
    </location>
</feature>
<evidence type="ECO:0000256" key="1">
    <source>
        <dbReference type="SAM" id="MobiDB-lite"/>
    </source>
</evidence>
<dbReference type="RefSeq" id="XP_043037246.1">
    <property type="nucleotide sequence ID" value="XM_043178353.1"/>
</dbReference>
<feature type="compositionally biased region" description="Basic residues" evidence="1">
    <location>
        <begin position="92"/>
        <end position="115"/>
    </location>
</feature>
<feature type="compositionally biased region" description="Polar residues" evidence="1">
    <location>
        <begin position="28"/>
        <end position="43"/>
    </location>
</feature>
<dbReference type="GeneID" id="66100641"/>
<feature type="region of interest" description="Disordered" evidence="1">
    <location>
        <begin position="69"/>
        <end position="149"/>
    </location>
</feature>
<evidence type="ECO:0000313" key="3">
    <source>
        <dbReference type="Proteomes" id="UP000812287"/>
    </source>
</evidence>
<feature type="compositionally biased region" description="Basic and acidic residues" evidence="1">
    <location>
        <begin position="73"/>
        <end position="83"/>
    </location>
</feature>
<comment type="caution">
    <text evidence="2">The sequence shown here is derived from an EMBL/GenBank/DDBJ whole genome shotgun (WGS) entry which is preliminary data.</text>
</comment>
<dbReference type="AlphaFoldDB" id="A0A9P7VM48"/>
<feature type="compositionally biased region" description="Basic residues" evidence="1">
    <location>
        <begin position="167"/>
        <end position="194"/>
    </location>
</feature>